<dbReference type="Pfam" id="PF01263">
    <property type="entry name" value="Aldose_epim"/>
    <property type="match status" value="1"/>
</dbReference>
<protein>
    <recommendedName>
        <fullName evidence="2">Aldose 1-epimerase</fullName>
    </recommendedName>
    <alternativeName>
        <fullName evidence="6">Galactose mutarotase</fullName>
    </alternativeName>
    <alternativeName>
        <fullName evidence="5">Type-1 mutarotase</fullName>
    </alternativeName>
</protein>
<keyword evidence="4" id="KW-0119">Carbohydrate metabolism</keyword>
<dbReference type="InterPro" id="IPR011013">
    <property type="entry name" value="Gal_mutarotase_sf_dom"/>
</dbReference>
<dbReference type="PANTHER" id="PTHR10091:SF49">
    <property type="entry name" value="ALDOSE 1-EPIMERASE"/>
    <property type="match status" value="1"/>
</dbReference>
<keyword evidence="8" id="KW-1185">Reference proteome</keyword>
<dbReference type="InterPro" id="IPR014718">
    <property type="entry name" value="GH-type_carb-bd"/>
</dbReference>
<evidence type="ECO:0000313" key="8">
    <source>
        <dbReference type="Proteomes" id="UP000628984"/>
    </source>
</evidence>
<dbReference type="RefSeq" id="WP_189633668.1">
    <property type="nucleotide sequence ID" value="NZ_BMYQ01000005.1"/>
</dbReference>
<accession>A0A918IT74</accession>
<dbReference type="AlphaFoldDB" id="A0A918IT74"/>
<dbReference type="GO" id="GO:0006006">
    <property type="term" value="P:glucose metabolic process"/>
    <property type="evidence" value="ECO:0007669"/>
    <property type="project" value="TreeGrafter"/>
</dbReference>
<dbReference type="GO" id="GO:0030246">
    <property type="term" value="F:carbohydrate binding"/>
    <property type="evidence" value="ECO:0007669"/>
    <property type="project" value="InterPro"/>
</dbReference>
<evidence type="ECO:0000256" key="3">
    <source>
        <dbReference type="ARBA" id="ARBA00023235"/>
    </source>
</evidence>
<name>A0A918IT74_9RHOB</name>
<evidence type="ECO:0000313" key="7">
    <source>
        <dbReference type="EMBL" id="GGW31078.1"/>
    </source>
</evidence>
<dbReference type="CDD" id="cd09019">
    <property type="entry name" value="galactose_mutarotase_like"/>
    <property type="match status" value="1"/>
</dbReference>
<dbReference type="InterPro" id="IPR047215">
    <property type="entry name" value="Galactose_mutarotase-like"/>
</dbReference>
<reference evidence="7" key="2">
    <citation type="submission" date="2020-09" db="EMBL/GenBank/DDBJ databases">
        <authorList>
            <person name="Sun Q."/>
            <person name="Kim S."/>
        </authorList>
    </citation>
    <scope>NUCLEOTIDE SEQUENCE</scope>
    <source>
        <strain evidence="7">KCTC 23714</strain>
    </source>
</reference>
<reference evidence="7" key="1">
    <citation type="journal article" date="2014" name="Int. J. Syst. Evol. Microbiol.">
        <title>Complete genome sequence of Corynebacterium casei LMG S-19264T (=DSM 44701T), isolated from a smear-ripened cheese.</title>
        <authorList>
            <consortium name="US DOE Joint Genome Institute (JGI-PGF)"/>
            <person name="Walter F."/>
            <person name="Albersmeier A."/>
            <person name="Kalinowski J."/>
            <person name="Ruckert C."/>
        </authorList>
    </citation>
    <scope>NUCLEOTIDE SEQUENCE</scope>
    <source>
        <strain evidence="7">KCTC 23714</strain>
    </source>
</reference>
<dbReference type="Proteomes" id="UP000628984">
    <property type="component" value="Unassembled WGS sequence"/>
</dbReference>
<dbReference type="InterPro" id="IPR018052">
    <property type="entry name" value="Ald1_epimerase_CS"/>
</dbReference>
<dbReference type="GO" id="GO:0004034">
    <property type="term" value="F:aldose 1-epimerase activity"/>
    <property type="evidence" value="ECO:0007669"/>
    <property type="project" value="TreeGrafter"/>
</dbReference>
<dbReference type="Gene3D" id="2.70.98.10">
    <property type="match status" value="1"/>
</dbReference>
<evidence type="ECO:0000256" key="2">
    <source>
        <dbReference type="ARBA" id="ARBA00014165"/>
    </source>
</evidence>
<dbReference type="InterPro" id="IPR008183">
    <property type="entry name" value="Aldose_1/G6P_1-epimerase"/>
</dbReference>
<evidence type="ECO:0000256" key="6">
    <source>
        <dbReference type="ARBA" id="ARBA00033373"/>
    </source>
</evidence>
<dbReference type="SUPFAM" id="SSF74650">
    <property type="entry name" value="Galactose mutarotase-like"/>
    <property type="match status" value="1"/>
</dbReference>
<evidence type="ECO:0000256" key="5">
    <source>
        <dbReference type="ARBA" id="ARBA00032300"/>
    </source>
</evidence>
<comment type="similarity">
    <text evidence="1">Belongs to the aldose epimerase family.</text>
</comment>
<dbReference type="PROSITE" id="PS00545">
    <property type="entry name" value="ALDOSE_1_EPIMERASE"/>
    <property type="match status" value="1"/>
</dbReference>
<evidence type="ECO:0000256" key="4">
    <source>
        <dbReference type="ARBA" id="ARBA00023277"/>
    </source>
</evidence>
<evidence type="ECO:0000256" key="1">
    <source>
        <dbReference type="ARBA" id="ARBA00006206"/>
    </source>
</evidence>
<proteinExistence type="inferred from homology"/>
<organism evidence="7 8">
    <name type="scientific">Gemmobacter lanyuensis</name>
    <dbReference type="NCBI Taxonomy" id="1054497"/>
    <lineage>
        <taxon>Bacteria</taxon>
        <taxon>Pseudomonadati</taxon>
        <taxon>Pseudomonadota</taxon>
        <taxon>Alphaproteobacteria</taxon>
        <taxon>Rhodobacterales</taxon>
        <taxon>Paracoccaceae</taxon>
        <taxon>Gemmobacter</taxon>
    </lineage>
</organism>
<dbReference type="PANTHER" id="PTHR10091">
    <property type="entry name" value="ALDOSE-1-EPIMERASE"/>
    <property type="match status" value="1"/>
</dbReference>
<keyword evidence="3" id="KW-0413">Isomerase</keyword>
<sequence>MIVDFGVTAAGETVQAVTLQAGDLSVTVLTLGSILQDVRLQGVDHGLTLGSDSVADYEGSMRHHGSLVAPVANRICDARAFVAGRTCRFDPNQAGRHTLHSGSAGAQFKVWQIVAQGADHLTLAVDLPDGEGGFPGNRRVTAVWQVAAPATLSLTITTTTDADTLVNCTNHSYWNLDGGADWAGHRLKIAADRVTEVDEDLIPTGHLALVRGTPFDLRAGRAIHPGDPAMDTNFCLSDRAQAMRDVLWLTGRNGLRMTIATTEPGIQVYDNRKPGRPGKGAYEGLAIEPQHWPDAPNQPAFPSVLVPAGGQKVQAMQWRFDREV</sequence>
<dbReference type="EMBL" id="BMYQ01000005">
    <property type="protein sequence ID" value="GGW31078.1"/>
    <property type="molecule type" value="Genomic_DNA"/>
</dbReference>
<dbReference type="GO" id="GO:0033499">
    <property type="term" value="P:galactose catabolic process via UDP-galactose, Leloir pathway"/>
    <property type="evidence" value="ECO:0007669"/>
    <property type="project" value="TreeGrafter"/>
</dbReference>
<comment type="caution">
    <text evidence="7">The sequence shown here is derived from an EMBL/GenBank/DDBJ whole genome shotgun (WGS) entry which is preliminary data.</text>
</comment>
<gene>
    <name evidence="7" type="primary">galM</name>
    <name evidence="7" type="ORF">GCM10011452_19460</name>
</gene>